<proteinExistence type="predicted"/>
<feature type="compositionally biased region" description="Polar residues" evidence="1">
    <location>
        <begin position="99"/>
        <end position="116"/>
    </location>
</feature>
<organism evidence="2">
    <name type="scientific">Tanacetum cinerariifolium</name>
    <name type="common">Dalmatian daisy</name>
    <name type="synonym">Chrysanthemum cinerariifolium</name>
    <dbReference type="NCBI Taxonomy" id="118510"/>
    <lineage>
        <taxon>Eukaryota</taxon>
        <taxon>Viridiplantae</taxon>
        <taxon>Streptophyta</taxon>
        <taxon>Embryophyta</taxon>
        <taxon>Tracheophyta</taxon>
        <taxon>Spermatophyta</taxon>
        <taxon>Magnoliopsida</taxon>
        <taxon>eudicotyledons</taxon>
        <taxon>Gunneridae</taxon>
        <taxon>Pentapetalae</taxon>
        <taxon>asterids</taxon>
        <taxon>campanulids</taxon>
        <taxon>Asterales</taxon>
        <taxon>Asteraceae</taxon>
        <taxon>Asteroideae</taxon>
        <taxon>Anthemideae</taxon>
        <taxon>Anthemidinae</taxon>
        <taxon>Tanacetum</taxon>
    </lineage>
</organism>
<dbReference type="AlphaFoldDB" id="A0A699JEW9"/>
<feature type="region of interest" description="Disordered" evidence="1">
    <location>
        <begin position="99"/>
        <end position="129"/>
    </location>
</feature>
<name>A0A699JEW9_TANCI</name>
<evidence type="ECO:0008006" key="3">
    <source>
        <dbReference type="Google" id="ProtNLM"/>
    </source>
</evidence>
<feature type="compositionally biased region" description="Basic and acidic residues" evidence="1">
    <location>
        <begin position="117"/>
        <end position="129"/>
    </location>
</feature>
<dbReference type="EMBL" id="BKCJ010400534">
    <property type="protein sequence ID" value="GFA29922.1"/>
    <property type="molecule type" value="Genomic_DNA"/>
</dbReference>
<gene>
    <name evidence="2" type="ORF">Tci_601894</name>
</gene>
<reference evidence="2" key="1">
    <citation type="journal article" date="2019" name="Sci. Rep.">
        <title>Draft genome of Tanacetum cinerariifolium, the natural source of mosquito coil.</title>
        <authorList>
            <person name="Yamashiro T."/>
            <person name="Shiraishi A."/>
            <person name="Satake H."/>
            <person name="Nakayama K."/>
        </authorList>
    </citation>
    <scope>NUCLEOTIDE SEQUENCE</scope>
</reference>
<sequence length="535" mass="60913">LCGNNSHDGYDCQQQFLFVYKQEPSYNQNYDDNYYSHDLPSFPCCDNYGESHENFQCQPIAQNIDFSGSDQIQTPQYPEIHLPSPETSDEVFQANHSIQNEESFENPSNEIAASDSNQEKEEPAQESDMHQLIEECSTEVSEKQKMEDTMLELVKICQEKEFLCIHDDVNDLIESALNSKLLLINSNSQRLDKKQQEVKNVAEQPIKHGNRSIQSLQIFRVVHKSSISFRNTSQISLIHVIAPILSTKEPEHLLSIGYEHLSITPKTESEVTESNAENLLPSPSECEVTLEDKRECDVPIFENFPVCDILSDSKIDDDISVYDDDFEDIEYVEASLPDPEIVGVEEENVVQQEEEEIDLEGISQIQDIVIREKLLSIIHLISIIESLNYNSTPDQTRSGNTTHADNSLPEYDSFCFEIEPDQERLINLVKNDIPNDSSNDSLLEEADLFLSDNSIPPGIENFADDPEGDIRFLKELLINDSILSHESSDSNFEDNPSIPRPPPEPPDTKTDAGEEIQVVMNVKDKFDEDYHFFHV</sequence>
<feature type="compositionally biased region" description="Polar residues" evidence="1">
    <location>
        <begin position="485"/>
        <end position="494"/>
    </location>
</feature>
<evidence type="ECO:0000256" key="1">
    <source>
        <dbReference type="SAM" id="MobiDB-lite"/>
    </source>
</evidence>
<comment type="caution">
    <text evidence="2">The sequence shown here is derived from an EMBL/GenBank/DDBJ whole genome shotgun (WGS) entry which is preliminary data.</text>
</comment>
<feature type="region of interest" description="Disordered" evidence="1">
    <location>
        <begin position="485"/>
        <end position="513"/>
    </location>
</feature>
<feature type="non-terminal residue" evidence="2">
    <location>
        <position position="1"/>
    </location>
</feature>
<accession>A0A699JEW9</accession>
<protein>
    <recommendedName>
        <fullName evidence="3">Reverse transcriptase domain-containing protein</fullName>
    </recommendedName>
</protein>
<evidence type="ECO:0000313" key="2">
    <source>
        <dbReference type="EMBL" id="GFA29922.1"/>
    </source>
</evidence>